<evidence type="ECO:0000313" key="2">
    <source>
        <dbReference type="EMBL" id="RAG81687.1"/>
    </source>
</evidence>
<dbReference type="EMBL" id="QKYN01000144">
    <property type="protein sequence ID" value="RAG81687.1"/>
    <property type="molecule type" value="Genomic_DNA"/>
</dbReference>
<keyword evidence="1" id="KW-0812">Transmembrane</keyword>
<feature type="transmembrane region" description="Helical" evidence="1">
    <location>
        <begin position="21"/>
        <end position="38"/>
    </location>
</feature>
<sequence length="582" mass="61192">MTAHAVDPAVPVRAAAVPPTLAHRVLSLLAVVVLFQGLPTLLRDEAVSRVYLSVGFGLLYGALLLLAVLVATARGDRGLRRLDAAVLGAAVVRLALQTAYAVNSSAQPYHDDEGALVTTAARSFASGGHVYGAHFTGVAELFHVGTTPLMDGSSADTFGYPPLSVLLNAPFTAHGLVPLPTWLPVAGLWCVGSLVAAALLMFRRLPAPLRPAATVLLFAVIWMFPYAREGYPVFLTLPFLVVVLAGWSRIGAGGRLGRAGILSAGCLGVADAAHQLAWFLTVFLLVGVLLLLRGEQGYWRPALAVTGRYVGVAAGVFLVLNLPFLLRDGRAWGSGVLTVLTQHASPQGLGPVDISLWLTSGSGAPGMYSAAAAAALLATLAAFVVWPARLAPALALLPWPAFFLSTRSTETYFVLLAPLWVVALACNERALFATAWSWRPAPLRRHAVRLALPPLLVAPALVLLLVAILTPPPLRLTATGSGPHAPHGTRLTGLDRITATVRNTGGRPLRPAFATSVTAWLDLDWRIVSGPRTVPPHGSAVYVLRRIGAPLTPNPAGPTLLTILTDDPMTLTNATVRLPAGR</sequence>
<comment type="caution">
    <text evidence="2">The sequence shown here is derived from an EMBL/GenBank/DDBJ whole genome shotgun (WGS) entry which is preliminary data.</text>
</comment>
<gene>
    <name evidence="2" type="ORF">DN069_31445</name>
</gene>
<feature type="transmembrane region" description="Helical" evidence="1">
    <location>
        <begin position="273"/>
        <end position="292"/>
    </location>
</feature>
<accession>A0A2X0IAZ4</accession>
<feature type="transmembrane region" description="Helical" evidence="1">
    <location>
        <begin position="298"/>
        <end position="320"/>
    </location>
</feature>
<evidence type="ECO:0000313" key="3">
    <source>
        <dbReference type="Proteomes" id="UP000248889"/>
    </source>
</evidence>
<protein>
    <submittedName>
        <fullName evidence="2">Uncharacterized protein</fullName>
    </submittedName>
</protein>
<name>A0A2X0IAZ4_9ACTN</name>
<feature type="transmembrane region" description="Helical" evidence="1">
    <location>
        <begin position="209"/>
        <end position="227"/>
    </location>
</feature>
<feature type="transmembrane region" description="Helical" evidence="1">
    <location>
        <begin position="182"/>
        <end position="202"/>
    </location>
</feature>
<feature type="transmembrane region" description="Helical" evidence="1">
    <location>
        <begin position="233"/>
        <end position="252"/>
    </location>
</feature>
<evidence type="ECO:0000256" key="1">
    <source>
        <dbReference type="SAM" id="Phobius"/>
    </source>
</evidence>
<feature type="transmembrane region" description="Helical" evidence="1">
    <location>
        <begin position="50"/>
        <end position="72"/>
    </location>
</feature>
<feature type="transmembrane region" description="Helical" evidence="1">
    <location>
        <begin position="370"/>
        <end position="391"/>
    </location>
</feature>
<dbReference type="AlphaFoldDB" id="A0A2X0IAZ4"/>
<feature type="transmembrane region" description="Helical" evidence="1">
    <location>
        <begin position="450"/>
        <end position="469"/>
    </location>
</feature>
<proteinExistence type="predicted"/>
<keyword evidence="3" id="KW-1185">Reference proteome</keyword>
<dbReference type="Proteomes" id="UP000248889">
    <property type="component" value="Unassembled WGS sequence"/>
</dbReference>
<feature type="transmembrane region" description="Helical" evidence="1">
    <location>
        <begin position="411"/>
        <end position="438"/>
    </location>
</feature>
<keyword evidence="1" id="KW-0472">Membrane</keyword>
<reference evidence="2 3" key="1">
    <citation type="submission" date="2018-06" db="EMBL/GenBank/DDBJ databases">
        <title>Streptacidiphilus pinicola sp. nov., isolated from pine grove soil.</title>
        <authorList>
            <person name="Roh S.G."/>
            <person name="Park S."/>
            <person name="Kim M.-K."/>
            <person name="Yun B.-R."/>
            <person name="Park J."/>
            <person name="Kim M.J."/>
            <person name="Kim Y.S."/>
            <person name="Kim S.B."/>
        </authorList>
    </citation>
    <scope>NUCLEOTIDE SEQUENCE [LARGE SCALE GENOMIC DNA]</scope>
    <source>
        <strain evidence="2 3">MMS16-CNU450</strain>
    </source>
</reference>
<keyword evidence="1" id="KW-1133">Transmembrane helix</keyword>
<organism evidence="2 3">
    <name type="scientific">Streptacidiphilus pinicola</name>
    <dbReference type="NCBI Taxonomy" id="2219663"/>
    <lineage>
        <taxon>Bacteria</taxon>
        <taxon>Bacillati</taxon>
        <taxon>Actinomycetota</taxon>
        <taxon>Actinomycetes</taxon>
        <taxon>Kitasatosporales</taxon>
        <taxon>Streptomycetaceae</taxon>
        <taxon>Streptacidiphilus</taxon>
    </lineage>
</organism>